<feature type="transmembrane region" description="Helical" evidence="11">
    <location>
        <begin position="519"/>
        <end position="538"/>
    </location>
</feature>
<evidence type="ECO:0000256" key="9">
    <source>
        <dbReference type="ARBA" id="ARBA00023303"/>
    </source>
</evidence>
<dbReference type="PANTHER" id="PTHR10582">
    <property type="entry name" value="TRANSIENT RECEPTOR POTENTIAL ION CHANNEL PROTEIN"/>
    <property type="match status" value="1"/>
</dbReference>
<dbReference type="GO" id="GO:0005886">
    <property type="term" value="C:plasma membrane"/>
    <property type="evidence" value="ECO:0007669"/>
    <property type="project" value="UniProtKB-SubCell"/>
</dbReference>
<keyword evidence="4" id="KW-0109">Calcium transport</keyword>
<dbReference type="SUPFAM" id="SSF48403">
    <property type="entry name" value="Ankyrin repeat"/>
    <property type="match status" value="1"/>
</dbReference>
<evidence type="ECO:0000256" key="10">
    <source>
        <dbReference type="SAM" id="MobiDB-lite"/>
    </source>
</evidence>
<dbReference type="RefSeq" id="XP_055898402.1">
    <property type="nucleotide sequence ID" value="XM_056042427.1"/>
</dbReference>
<feature type="transmembrane region" description="Helical" evidence="11">
    <location>
        <begin position="544"/>
        <end position="561"/>
    </location>
</feature>
<dbReference type="Proteomes" id="UP001165740">
    <property type="component" value="Chromosome 9"/>
</dbReference>
<accession>A0A9W3BG43</accession>
<keyword evidence="9" id="KW-0407">Ion channel</keyword>
<evidence type="ECO:0000256" key="7">
    <source>
        <dbReference type="ARBA" id="ARBA00022837"/>
    </source>
</evidence>
<evidence type="ECO:0000256" key="3">
    <source>
        <dbReference type="ARBA" id="ARBA00022475"/>
    </source>
</evidence>
<feature type="transmembrane region" description="Helical" evidence="11">
    <location>
        <begin position="646"/>
        <end position="671"/>
    </location>
</feature>
<evidence type="ECO:0000256" key="8">
    <source>
        <dbReference type="ARBA" id="ARBA00023065"/>
    </source>
</evidence>
<dbReference type="GeneID" id="106068021"/>
<dbReference type="OrthoDB" id="6281279at2759"/>
<keyword evidence="6" id="KW-0677">Repeat</keyword>
<dbReference type="AlphaFoldDB" id="A0A9W3BG43"/>
<protein>
    <submittedName>
        <fullName evidence="13 14">Transient receptor potential cation channel subfamily V member 5-like</fullName>
    </submittedName>
</protein>
<feature type="compositionally biased region" description="Polar residues" evidence="10">
    <location>
        <begin position="778"/>
        <end position="806"/>
    </location>
</feature>
<sequence>MISRLKCCNRSIATVETEESLDQEVTAIYEAISKSEESKNSLDVGEDLDKSTHQDSIKDLIKLDRYRSQLKGFDQLESFINKYENDPVQISDRLRKFRSRTDDSDDTLLHTAALLSGDIRLIKLLMENCPELISIPRTGSYQGQTALHITIAKGKERATKAILENLKEENKANILSMKATGSKFKNNIMMGETVFSVAVLTLNTDMVDLLLQHDAGLDEVNSRGDSVIHTLVKYAAIKPDQTDDIIRMLKYLNKIILQMENENNLINRLTRNFHKTSETEKDVGDEQKRQERDEDFDCQDIVDKMWFKENNDLMTPLKLAASVGSIDIFNALMSLKDVFYFPSNSDGSFDTKYYDITEIDHVAQYRYSTNLKSHSKDTTCFSPTMAWYLGCVPRGSSVIESLSRLKWKEAKPLVDTLQIKMIIARRWKSSRKFFYVLGVLHLIVMFLFTTSIFYRKRVMHSSDCTDTNNDCSRARMYSQVVPWLLFIYGLAVVVSEIYRLYLRHTCKVFKHHNNSWYRASLLMLALGLGVDAGLYTWHTEDSNDLIFVILILGFWFLFFFLKGFEKFSVYIVLFQKVIMGDLLRFGLIICVVFSAYSFAMYAVLVGRGNVEEFSTFENTTLTMFGYMLGLKDLSFLDSVELQTQRLVAVIYVMFIITTYILLINTLIAMMSRTSENIFDDRKLLNIIQTSSVILFLDGFYIQRQPIDDTREAGVKRFRENRFYLAIKTDQMGTMIRDKNLTPRWDDITIDLLKRSLRRPPKRSVIKPVRKLITKTSKRSTSAKYETAPEGNNDNAPEVKNTLNSMNKSDRQAMLDIYYQE</sequence>
<dbReference type="PANTHER" id="PTHR10582:SF2">
    <property type="entry name" value="INACTIVE"/>
    <property type="match status" value="1"/>
</dbReference>
<dbReference type="InterPro" id="IPR024862">
    <property type="entry name" value="TRPV"/>
</dbReference>
<gene>
    <name evidence="13 14" type="primary">LOC106068021</name>
</gene>
<keyword evidence="11" id="KW-0472">Membrane</keyword>
<keyword evidence="11" id="KW-1133">Transmembrane helix</keyword>
<keyword evidence="12" id="KW-1185">Reference proteome</keyword>
<evidence type="ECO:0000256" key="4">
    <source>
        <dbReference type="ARBA" id="ARBA00022568"/>
    </source>
</evidence>
<keyword evidence="2" id="KW-0813">Transport</keyword>
<keyword evidence="7" id="KW-0106">Calcium</keyword>
<evidence type="ECO:0000256" key="1">
    <source>
        <dbReference type="ARBA" id="ARBA00004651"/>
    </source>
</evidence>
<keyword evidence="5" id="KW-0107">Calcium channel</keyword>
<evidence type="ECO:0000313" key="14">
    <source>
        <dbReference type="RefSeq" id="XP_055898403.1"/>
    </source>
</evidence>
<organism evidence="12 14">
    <name type="scientific">Biomphalaria glabrata</name>
    <name type="common">Bloodfluke planorb</name>
    <name type="synonym">Freshwater snail</name>
    <dbReference type="NCBI Taxonomy" id="6526"/>
    <lineage>
        <taxon>Eukaryota</taxon>
        <taxon>Metazoa</taxon>
        <taxon>Spiralia</taxon>
        <taxon>Lophotrochozoa</taxon>
        <taxon>Mollusca</taxon>
        <taxon>Gastropoda</taxon>
        <taxon>Heterobranchia</taxon>
        <taxon>Euthyneura</taxon>
        <taxon>Panpulmonata</taxon>
        <taxon>Hygrophila</taxon>
        <taxon>Lymnaeoidea</taxon>
        <taxon>Planorbidae</taxon>
        <taxon>Biomphalaria</taxon>
    </lineage>
</organism>
<keyword evidence="11" id="KW-0812">Transmembrane</keyword>
<dbReference type="Gene3D" id="1.25.40.20">
    <property type="entry name" value="Ankyrin repeat-containing domain"/>
    <property type="match status" value="1"/>
</dbReference>
<feature type="transmembrane region" description="Helical" evidence="11">
    <location>
        <begin position="480"/>
        <end position="498"/>
    </location>
</feature>
<comment type="subcellular location">
    <subcellularLocation>
        <location evidence="1">Cell membrane</location>
        <topology evidence="1">Multi-pass membrane protein</topology>
    </subcellularLocation>
</comment>
<keyword evidence="8" id="KW-0406">Ion transport</keyword>
<reference evidence="13 14" key="1">
    <citation type="submission" date="2025-04" db="UniProtKB">
        <authorList>
            <consortium name="RefSeq"/>
        </authorList>
    </citation>
    <scope>IDENTIFICATION</scope>
</reference>
<dbReference type="RefSeq" id="XP_055898403.1">
    <property type="nucleotide sequence ID" value="XM_056042428.1"/>
</dbReference>
<dbReference type="OMA" id="HMAVCKG"/>
<keyword evidence="3" id="KW-1003">Cell membrane</keyword>
<evidence type="ECO:0000256" key="6">
    <source>
        <dbReference type="ARBA" id="ARBA00022737"/>
    </source>
</evidence>
<feature type="region of interest" description="Disordered" evidence="10">
    <location>
        <begin position="774"/>
        <end position="806"/>
    </location>
</feature>
<name>A0A9W3BG43_BIOGL</name>
<evidence type="ECO:0000256" key="5">
    <source>
        <dbReference type="ARBA" id="ARBA00022673"/>
    </source>
</evidence>
<evidence type="ECO:0000256" key="11">
    <source>
        <dbReference type="SAM" id="Phobius"/>
    </source>
</evidence>
<proteinExistence type="predicted"/>
<feature type="transmembrane region" description="Helical" evidence="11">
    <location>
        <begin position="433"/>
        <end position="454"/>
    </location>
</feature>
<feature type="transmembrane region" description="Helical" evidence="11">
    <location>
        <begin position="582"/>
        <end position="604"/>
    </location>
</feature>
<dbReference type="GO" id="GO:0005262">
    <property type="term" value="F:calcium channel activity"/>
    <property type="evidence" value="ECO:0007669"/>
    <property type="project" value="UniProtKB-KW"/>
</dbReference>
<evidence type="ECO:0000313" key="13">
    <source>
        <dbReference type="RefSeq" id="XP_055898402.1"/>
    </source>
</evidence>
<dbReference type="InterPro" id="IPR036770">
    <property type="entry name" value="Ankyrin_rpt-contain_sf"/>
</dbReference>
<dbReference type="SMART" id="SM00248">
    <property type="entry name" value="ANK"/>
    <property type="match status" value="4"/>
</dbReference>
<evidence type="ECO:0000313" key="12">
    <source>
        <dbReference type="Proteomes" id="UP001165740"/>
    </source>
</evidence>
<dbReference type="InterPro" id="IPR002110">
    <property type="entry name" value="Ankyrin_rpt"/>
</dbReference>
<evidence type="ECO:0000256" key="2">
    <source>
        <dbReference type="ARBA" id="ARBA00022448"/>
    </source>
</evidence>
<dbReference type="GO" id="GO:0098703">
    <property type="term" value="P:calcium ion import across plasma membrane"/>
    <property type="evidence" value="ECO:0007669"/>
    <property type="project" value="TreeGrafter"/>
</dbReference>